<name>A0ABS1CAB7_9FIRM</name>
<protein>
    <submittedName>
        <fullName evidence="1">Uncharacterized protein</fullName>
    </submittedName>
</protein>
<evidence type="ECO:0000313" key="2">
    <source>
        <dbReference type="Proteomes" id="UP000823123"/>
    </source>
</evidence>
<dbReference type="Proteomes" id="UP000823123">
    <property type="component" value="Unassembled WGS sequence"/>
</dbReference>
<organism evidence="1 2">
    <name type="scientific">Parvimonas parva</name>
    <dbReference type="NCBI Taxonomy" id="2769485"/>
    <lineage>
        <taxon>Bacteria</taxon>
        <taxon>Bacillati</taxon>
        <taxon>Bacillota</taxon>
        <taxon>Tissierellia</taxon>
        <taxon>Tissierellales</taxon>
        <taxon>Peptoniphilaceae</taxon>
        <taxon>Parvimonas</taxon>
    </lineage>
</organism>
<proteinExistence type="predicted"/>
<dbReference type="RefSeq" id="WP_201275899.1">
    <property type="nucleotide sequence ID" value="NZ_JACVDA010000021.1"/>
</dbReference>
<sequence>MEYLRQKYIIDIETYKFLDDVYEPINENIEYELVTSDELVGNFKLNETNSEYVTVTYCKLYDATGISDGEVYEHFLDNSHFIKSNLSEVRNMYVDSLVKEIEKRYNLEIKNLNDESEVKSLMTRINNEIRKLQRKTHIVKLS</sequence>
<comment type="caution">
    <text evidence="1">The sequence shown here is derived from an EMBL/GenBank/DDBJ whole genome shotgun (WGS) entry which is preliminary data.</text>
</comment>
<reference evidence="1 2" key="1">
    <citation type="submission" date="2020-09" db="EMBL/GenBank/DDBJ databases">
        <title>Parvimonas S3374 sp. nov.</title>
        <authorList>
            <person name="Buhl M."/>
        </authorList>
    </citation>
    <scope>NUCLEOTIDE SEQUENCE [LARGE SCALE GENOMIC DNA]</scope>
    <source>
        <strain evidence="1 2">S3374</strain>
    </source>
</reference>
<keyword evidence="2" id="KW-1185">Reference proteome</keyword>
<evidence type="ECO:0000313" key="1">
    <source>
        <dbReference type="EMBL" id="MBK1469044.1"/>
    </source>
</evidence>
<dbReference type="EMBL" id="JACVDA010000021">
    <property type="protein sequence ID" value="MBK1469044.1"/>
    <property type="molecule type" value="Genomic_DNA"/>
</dbReference>
<accession>A0ABS1CAB7</accession>
<gene>
    <name evidence="1" type="ORF">IBJ83_06940</name>
</gene>